<dbReference type="InterPro" id="IPR057074">
    <property type="entry name" value="IR75A_N"/>
</dbReference>
<dbReference type="SUPFAM" id="SSF53850">
    <property type="entry name" value="Periplasmic binding protein-like II"/>
    <property type="match status" value="1"/>
</dbReference>
<evidence type="ECO:0000256" key="7">
    <source>
        <dbReference type="ARBA" id="ARBA00023180"/>
    </source>
</evidence>
<gene>
    <name evidence="10" type="ORF">APLA_LOCUS14360</name>
</gene>
<evidence type="ECO:0000256" key="3">
    <source>
        <dbReference type="ARBA" id="ARBA00022692"/>
    </source>
</evidence>
<dbReference type="PANTHER" id="PTHR42643:SF32">
    <property type="entry name" value="IONOTROPIC RECEPTOR 31A, ISOFORM C-RELATED"/>
    <property type="match status" value="1"/>
</dbReference>
<dbReference type="Gene3D" id="1.10.287.70">
    <property type="match status" value="1"/>
</dbReference>
<keyword evidence="3 8" id="KW-0812">Transmembrane</keyword>
<evidence type="ECO:0000313" key="11">
    <source>
        <dbReference type="Proteomes" id="UP000494106"/>
    </source>
</evidence>
<evidence type="ECO:0000259" key="9">
    <source>
        <dbReference type="Pfam" id="PF24576"/>
    </source>
</evidence>
<keyword evidence="7" id="KW-0325">Glycoprotein</keyword>
<keyword evidence="2" id="KW-1003">Cell membrane</keyword>
<evidence type="ECO:0000256" key="4">
    <source>
        <dbReference type="ARBA" id="ARBA00022989"/>
    </source>
</evidence>
<evidence type="ECO:0000256" key="1">
    <source>
        <dbReference type="ARBA" id="ARBA00004651"/>
    </source>
</evidence>
<dbReference type="Proteomes" id="UP000494106">
    <property type="component" value="Unassembled WGS sequence"/>
</dbReference>
<dbReference type="Pfam" id="PF24576">
    <property type="entry name" value="IR75A_N"/>
    <property type="match status" value="1"/>
</dbReference>
<comment type="subcellular location">
    <subcellularLocation>
        <location evidence="1">Cell membrane</location>
        <topology evidence="1">Multi-pass membrane protein</topology>
    </subcellularLocation>
</comment>
<keyword evidence="5 8" id="KW-0472">Membrane</keyword>
<evidence type="ECO:0000313" key="10">
    <source>
        <dbReference type="EMBL" id="CAB3253954.1"/>
    </source>
</evidence>
<evidence type="ECO:0000256" key="6">
    <source>
        <dbReference type="ARBA" id="ARBA00023170"/>
    </source>
</evidence>
<dbReference type="OrthoDB" id="7740483at2759"/>
<evidence type="ECO:0000256" key="5">
    <source>
        <dbReference type="ARBA" id="ARBA00023136"/>
    </source>
</evidence>
<protein>
    <recommendedName>
        <fullName evidence="9">Ionotropic receptor 75a N-terminal domain-containing protein</fullName>
    </recommendedName>
</protein>
<feature type="domain" description="Ionotropic receptor 75a N-terminal" evidence="9">
    <location>
        <begin position="11"/>
        <end position="178"/>
    </location>
</feature>
<sequence length="580" mass="66064">MIKFSKLAFINSIRISSVLTDDIGSDFSSVRQCLTNDFNSIGVILDGNCEGTESLMYFASENLFYSAQHKWLIIEMDNYICKSEMDYITNDNKSNTVMGLFEYLNISVDADIIVCIQDNLGYFTLYDLFNFGKIQGGNLIVNSIGSYNTATGFNLTVDLNEYKFYRRWDFQNWTMRMILVVSPAPKDIDLKKMSGLEPIPGEALVTRTGGAILCIIAEIHNFNYKYTFTDRWIGTFERNSTKESLKKINLQIQSTQHCESSRTRYYYRIPTTGPGKFENNFLTPLNPKAWWGVIGISLLCAFVLVLSARLEERPSFAQYAVFSVIASVCQQFYEDTDDSVNVRNSTARKITLLVTGLSCVLMFNYYTSSVVSWLLNGPPPSINSLKELLDSPLELIFEDMGYTRSWLQIPNFYYNKRNAQIEDAMRVKKVFNKKKNDPLLEPLVQGMKMVQRGGYAYHTETNTANSLISRTFDQTELCELGSLQSIEKTNLYPCMPKDSPYKEFMTWSLMRLTERGFVSCIQTRTATPEAKCEGSSPRALALGGASPVFVLLAGGFLLSTLIMLCERFVYKIRNNQFLEY</sequence>
<evidence type="ECO:0000256" key="2">
    <source>
        <dbReference type="ARBA" id="ARBA00022475"/>
    </source>
</evidence>
<feature type="transmembrane region" description="Helical" evidence="8">
    <location>
        <begin position="539"/>
        <end position="564"/>
    </location>
</feature>
<evidence type="ECO:0000256" key="8">
    <source>
        <dbReference type="SAM" id="Phobius"/>
    </source>
</evidence>
<dbReference type="EMBL" id="CADEBC010000561">
    <property type="protein sequence ID" value="CAB3253954.1"/>
    <property type="molecule type" value="Genomic_DNA"/>
</dbReference>
<name>A0A8S1AYV3_ARCPL</name>
<feature type="transmembrane region" description="Helical" evidence="8">
    <location>
        <begin position="289"/>
        <end position="308"/>
    </location>
</feature>
<dbReference type="InterPro" id="IPR052192">
    <property type="entry name" value="Insect_Ionotropic_Sensory_Rcpt"/>
</dbReference>
<keyword evidence="4 8" id="KW-1133">Transmembrane helix</keyword>
<keyword evidence="6" id="KW-0675">Receptor</keyword>
<dbReference type="GO" id="GO:0005886">
    <property type="term" value="C:plasma membrane"/>
    <property type="evidence" value="ECO:0007669"/>
    <property type="project" value="UniProtKB-SubCell"/>
</dbReference>
<dbReference type="PANTHER" id="PTHR42643">
    <property type="entry name" value="IONOTROPIC RECEPTOR 20A-RELATED"/>
    <property type="match status" value="1"/>
</dbReference>
<dbReference type="AlphaFoldDB" id="A0A8S1AYV3"/>
<feature type="transmembrane region" description="Helical" evidence="8">
    <location>
        <begin position="350"/>
        <end position="375"/>
    </location>
</feature>
<reference evidence="10 11" key="1">
    <citation type="submission" date="2020-04" db="EMBL/GenBank/DDBJ databases">
        <authorList>
            <person name="Wallbank WR R."/>
            <person name="Pardo Diaz C."/>
            <person name="Kozak K."/>
            <person name="Martin S."/>
            <person name="Jiggins C."/>
            <person name="Moest M."/>
            <person name="Warren A I."/>
            <person name="Byers J.R.P. K."/>
            <person name="Montejo-Kovacevich G."/>
            <person name="Yen C E."/>
        </authorList>
    </citation>
    <scope>NUCLEOTIDE SEQUENCE [LARGE SCALE GENOMIC DNA]</scope>
</reference>
<comment type="caution">
    <text evidence="10">The sequence shown here is derived from an EMBL/GenBank/DDBJ whole genome shotgun (WGS) entry which is preliminary data.</text>
</comment>
<accession>A0A8S1AYV3</accession>
<organism evidence="10 11">
    <name type="scientific">Arctia plantaginis</name>
    <name type="common">Wood tiger moth</name>
    <name type="synonym">Phalaena plantaginis</name>
    <dbReference type="NCBI Taxonomy" id="874455"/>
    <lineage>
        <taxon>Eukaryota</taxon>
        <taxon>Metazoa</taxon>
        <taxon>Ecdysozoa</taxon>
        <taxon>Arthropoda</taxon>
        <taxon>Hexapoda</taxon>
        <taxon>Insecta</taxon>
        <taxon>Pterygota</taxon>
        <taxon>Neoptera</taxon>
        <taxon>Endopterygota</taxon>
        <taxon>Lepidoptera</taxon>
        <taxon>Glossata</taxon>
        <taxon>Ditrysia</taxon>
        <taxon>Noctuoidea</taxon>
        <taxon>Erebidae</taxon>
        <taxon>Arctiinae</taxon>
        <taxon>Arctia</taxon>
    </lineage>
</organism>
<proteinExistence type="predicted"/>
<keyword evidence="11" id="KW-1185">Reference proteome</keyword>